<proteinExistence type="predicted"/>
<feature type="modified residue" description="4-aspartylphosphate" evidence="3">
    <location>
        <position position="53"/>
    </location>
</feature>
<evidence type="ECO:0000259" key="4">
    <source>
        <dbReference type="PROSITE" id="PS50110"/>
    </source>
</evidence>
<dbReference type="PANTHER" id="PTHR44591">
    <property type="entry name" value="STRESS RESPONSE REGULATOR PROTEIN 1"/>
    <property type="match status" value="1"/>
</dbReference>
<accession>A0ABS5SBS8</accession>
<dbReference type="RefSeq" id="WP_214174811.1">
    <property type="nucleotide sequence ID" value="NZ_JAHCVK010000002.1"/>
</dbReference>
<dbReference type="EMBL" id="JAHCVK010000002">
    <property type="protein sequence ID" value="MBT0652815.1"/>
    <property type="molecule type" value="Genomic_DNA"/>
</dbReference>
<protein>
    <submittedName>
        <fullName evidence="5">Response regulator</fullName>
    </submittedName>
</protein>
<evidence type="ECO:0000256" key="1">
    <source>
        <dbReference type="ARBA" id="ARBA00022553"/>
    </source>
</evidence>
<evidence type="ECO:0000313" key="6">
    <source>
        <dbReference type="Proteomes" id="UP000756860"/>
    </source>
</evidence>
<dbReference type="PROSITE" id="PS50110">
    <property type="entry name" value="RESPONSE_REGULATORY"/>
    <property type="match status" value="1"/>
</dbReference>
<gene>
    <name evidence="5" type="ORF">KI810_07090</name>
</gene>
<evidence type="ECO:0000313" key="5">
    <source>
        <dbReference type="EMBL" id="MBT0652815.1"/>
    </source>
</evidence>
<keyword evidence="2" id="KW-0902">Two-component regulatory system</keyword>
<keyword evidence="1 3" id="KW-0597">Phosphoprotein</keyword>
<organism evidence="5 6">
    <name type="scientific">Geomobilimonas luticola</name>
    <dbReference type="NCBI Taxonomy" id="1114878"/>
    <lineage>
        <taxon>Bacteria</taxon>
        <taxon>Pseudomonadati</taxon>
        <taxon>Thermodesulfobacteriota</taxon>
        <taxon>Desulfuromonadia</taxon>
        <taxon>Geobacterales</taxon>
        <taxon>Geobacteraceae</taxon>
        <taxon>Geomobilimonas</taxon>
    </lineage>
</organism>
<dbReference type="InterPro" id="IPR011006">
    <property type="entry name" value="CheY-like_superfamily"/>
</dbReference>
<sequence length="466" mass="49197">MGNKLLLADDSITIQKVVGIIFANEDYELTVVDNGNAALDKARELLPDIILVDALMPGKTGYEVCEAVRREPSLRHVPLLLLTGAFEPFDEGKARESGADDFISKPFESQHLIDKVKTLIELGKERRAGQSAIPATEPVATPPVQPAVTPAAVEPLTAATAVFAAEPEQAPAAAAGMEEMLFADLDVPAETAPLTAAVSPAEATVEAELVEVSPDDDLWGAFDLEELPEESQVEFGTVIAEETAVAEEVAVADEFVFAEEAEVGTIEASTVLVEPAGDIDGKWLPVEEQTFDFQEEEGFPEESMPEADPFAELAAAPEAAAQDEMAEFLAEPAREPMPVMEQPFAPEEESVPAPAPAAAPPQEMDLQFAPEEEYVPFVPPGEAEAPSVAAVAATAAVAVATASAVAPASAASAPAPAPPAELSEEQLTALVAKISKDIIERIAWEVVPDLAENIIKEEVRRLKEGA</sequence>
<dbReference type="Pfam" id="PF00072">
    <property type="entry name" value="Response_reg"/>
    <property type="match status" value="1"/>
</dbReference>
<comment type="caution">
    <text evidence="5">The sequence shown here is derived from an EMBL/GenBank/DDBJ whole genome shotgun (WGS) entry which is preliminary data.</text>
</comment>
<dbReference type="InterPro" id="IPR001789">
    <property type="entry name" value="Sig_transdc_resp-reg_receiver"/>
</dbReference>
<dbReference type="Gene3D" id="3.40.50.2300">
    <property type="match status" value="1"/>
</dbReference>
<feature type="domain" description="Response regulatory" evidence="4">
    <location>
        <begin position="4"/>
        <end position="120"/>
    </location>
</feature>
<evidence type="ECO:0000256" key="2">
    <source>
        <dbReference type="ARBA" id="ARBA00023012"/>
    </source>
</evidence>
<name>A0ABS5SBS8_9BACT</name>
<keyword evidence="6" id="KW-1185">Reference proteome</keyword>
<dbReference type="SMART" id="SM00448">
    <property type="entry name" value="REC"/>
    <property type="match status" value="1"/>
</dbReference>
<dbReference type="PANTHER" id="PTHR44591:SF14">
    <property type="entry name" value="PROTEIN PILG"/>
    <property type="match status" value="1"/>
</dbReference>
<dbReference type="InterPro" id="IPR050595">
    <property type="entry name" value="Bact_response_regulator"/>
</dbReference>
<evidence type="ECO:0000256" key="3">
    <source>
        <dbReference type="PROSITE-ProRule" id="PRU00169"/>
    </source>
</evidence>
<dbReference type="SUPFAM" id="SSF52172">
    <property type="entry name" value="CheY-like"/>
    <property type="match status" value="1"/>
</dbReference>
<reference evidence="5 6" key="1">
    <citation type="submission" date="2021-05" db="EMBL/GenBank/DDBJ databases">
        <title>The draft genome of Geobacter luticola JCM 17780.</title>
        <authorList>
            <person name="Xu Z."/>
            <person name="Masuda Y."/>
            <person name="Itoh H."/>
            <person name="Senoo K."/>
        </authorList>
    </citation>
    <scope>NUCLEOTIDE SEQUENCE [LARGE SCALE GENOMIC DNA]</scope>
    <source>
        <strain evidence="5 6">JCM 17780</strain>
    </source>
</reference>
<dbReference type="Proteomes" id="UP000756860">
    <property type="component" value="Unassembled WGS sequence"/>
</dbReference>